<name>A0A4P9YRZ1_ROZAC</name>
<evidence type="ECO:0000256" key="1">
    <source>
        <dbReference type="SAM" id="SignalP"/>
    </source>
</evidence>
<sequence length="271" mass="30949">MKAFLMTIMTFGRLIYAGKVSNTLGTISIHMQQTHETQQTHTLHKPIIEKSGYTKAHPTKDRLIFVHTKLQKTGKTTAVYLRGTEDQIQVRKELSLLKETDRLTYDYILTKSLLYNSKLPGVVKDQLSPRIKILLEIKEFPPDISRNLRLAMKWIRQSVEVTKKPFRVNQDIVEAALKNADDFIISYKLSKYSQEELNPIIRHLVKANLDGLSAIKWLETYEKRYSHDLNNNDVLITKSANNLMKPLIYAGGGAVFGAALVTSADHLIDRN</sequence>
<organism evidence="2 3">
    <name type="scientific">Rozella allomycis (strain CSF55)</name>
    <dbReference type="NCBI Taxonomy" id="988480"/>
    <lineage>
        <taxon>Eukaryota</taxon>
        <taxon>Fungi</taxon>
        <taxon>Fungi incertae sedis</taxon>
        <taxon>Cryptomycota</taxon>
        <taxon>Cryptomycota incertae sedis</taxon>
        <taxon>Rozella</taxon>
    </lineage>
</organism>
<feature type="chain" id="PRO_5020895179" evidence="1">
    <location>
        <begin position="18"/>
        <end position="271"/>
    </location>
</feature>
<reference evidence="3" key="1">
    <citation type="journal article" date="2018" name="Nat. Microbiol.">
        <title>Leveraging single-cell genomics to expand the fungal tree of life.</title>
        <authorList>
            <person name="Ahrendt S.R."/>
            <person name="Quandt C.A."/>
            <person name="Ciobanu D."/>
            <person name="Clum A."/>
            <person name="Salamov A."/>
            <person name="Andreopoulos B."/>
            <person name="Cheng J.F."/>
            <person name="Woyke T."/>
            <person name="Pelin A."/>
            <person name="Henrissat B."/>
            <person name="Reynolds N.K."/>
            <person name="Benny G.L."/>
            <person name="Smith M.E."/>
            <person name="James T.Y."/>
            <person name="Grigoriev I.V."/>
        </authorList>
    </citation>
    <scope>NUCLEOTIDE SEQUENCE [LARGE SCALE GENOMIC DNA]</scope>
    <source>
        <strain evidence="3">CSF55</strain>
    </source>
</reference>
<keyword evidence="1" id="KW-0732">Signal</keyword>
<evidence type="ECO:0000313" key="3">
    <source>
        <dbReference type="Proteomes" id="UP000281549"/>
    </source>
</evidence>
<gene>
    <name evidence="2" type="ORF">ROZALSC1DRAFT_27106</name>
</gene>
<protein>
    <submittedName>
        <fullName evidence="2">Uncharacterized protein</fullName>
    </submittedName>
</protein>
<dbReference type="Proteomes" id="UP000281549">
    <property type="component" value="Unassembled WGS sequence"/>
</dbReference>
<dbReference type="AlphaFoldDB" id="A0A4P9YRZ1"/>
<proteinExistence type="predicted"/>
<feature type="signal peptide" evidence="1">
    <location>
        <begin position="1"/>
        <end position="17"/>
    </location>
</feature>
<evidence type="ECO:0000313" key="2">
    <source>
        <dbReference type="EMBL" id="RKP21490.1"/>
    </source>
</evidence>
<dbReference type="EMBL" id="ML004950">
    <property type="protein sequence ID" value="RKP21490.1"/>
    <property type="molecule type" value="Genomic_DNA"/>
</dbReference>
<accession>A0A4P9YRZ1</accession>